<sequence>MARAGRGDAHEGLLPWAEGHEWRIVTGCDPKNTRWSYHNGWSWQVLLWLLTAACIKTGRPQVARRAVELADCHRIM</sequence>
<dbReference type="InterPro" id="IPR008928">
    <property type="entry name" value="6-hairpin_glycosidase_sf"/>
</dbReference>
<dbReference type="AlphaFoldDB" id="A0A484L146"/>
<dbReference type="GO" id="GO:0033926">
    <property type="term" value="F:endo-alpha-N-acetylgalactosaminidase activity"/>
    <property type="evidence" value="ECO:0007669"/>
    <property type="project" value="InterPro"/>
</dbReference>
<dbReference type="Pfam" id="PF12899">
    <property type="entry name" value="Glyco_hydro_100"/>
    <property type="match status" value="1"/>
</dbReference>
<dbReference type="Proteomes" id="UP000595140">
    <property type="component" value="Unassembled WGS sequence"/>
</dbReference>
<keyword evidence="3" id="KW-0326">Glycosidase</keyword>
<dbReference type="PANTHER" id="PTHR31916">
    <property type="match status" value="1"/>
</dbReference>
<dbReference type="InterPro" id="IPR024746">
    <property type="entry name" value="Glyco_hydro_100"/>
</dbReference>
<keyword evidence="5" id="KW-1185">Reference proteome</keyword>
<evidence type="ECO:0000313" key="5">
    <source>
        <dbReference type="Proteomes" id="UP000595140"/>
    </source>
</evidence>
<protein>
    <submittedName>
        <fullName evidence="4">Uncharacterized protein</fullName>
    </submittedName>
</protein>
<evidence type="ECO:0000256" key="1">
    <source>
        <dbReference type="ARBA" id="ARBA00022801"/>
    </source>
</evidence>
<dbReference type="EMBL" id="OOIL02000868">
    <property type="protein sequence ID" value="VFQ70022.1"/>
    <property type="molecule type" value="Genomic_DNA"/>
</dbReference>
<dbReference type="PANTHER" id="PTHR31916:SF59">
    <property type="entry name" value="CYTOSOLIC INVERTASE 1"/>
    <property type="match status" value="1"/>
</dbReference>
<dbReference type="SUPFAM" id="SSF48208">
    <property type="entry name" value="Six-hairpin glycosidases"/>
    <property type="match status" value="1"/>
</dbReference>
<dbReference type="GO" id="GO:0004575">
    <property type="term" value="F:sucrose alpha-glucosidase activity"/>
    <property type="evidence" value="ECO:0007669"/>
    <property type="project" value="TreeGrafter"/>
</dbReference>
<keyword evidence="1" id="KW-0378">Hydrolase</keyword>
<dbReference type="GO" id="GO:0005987">
    <property type="term" value="P:sucrose catabolic process"/>
    <property type="evidence" value="ECO:0007669"/>
    <property type="project" value="TreeGrafter"/>
</dbReference>
<evidence type="ECO:0000256" key="3">
    <source>
        <dbReference type="ARBA" id="ARBA00023295"/>
    </source>
</evidence>
<keyword evidence="2" id="KW-0119">Carbohydrate metabolism</keyword>
<proteinExistence type="predicted"/>
<name>A0A484L146_9ASTE</name>
<dbReference type="OrthoDB" id="1675815at2759"/>
<organism evidence="4 5">
    <name type="scientific">Cuscuta campestris</name>
    <dbReference type="NCBI Taxonomy" id="132261"/>
    <lineage>
        <taxon>Eukaryota</taxon>
        <taxon>Viridiplantae</taxon>
        <taxon>Streptophyta</taxon>
        <taxon>Embryophyta</taxon>
        <taxon>Tracheophyta</taxon>
        <taxon>Spermatophyta</taxon>
        <taxon>Magnoliopsida</taxon>
        <taxon>eudicotyledons</taxon>
        <taxon>Gunneridae</taxon>
        <taxon>Pentapetalae</taxon>
        <taxon>asterids</taxon>
        <taxon>lamiids</taxon>
        <taxon>Solanales</taxon>
        <taxon>Convolvulaceae</taxon>
        <taxon>Cuscuteae</taxon>
        <taxon>Cuscuta</taxon>
        <taxon>Cuscuta subgen. Grammica</taxon>
        <taxon>Cuscuta sect. Cleistogrammica</taxon>
    </lineage>
</organism>
<evidence type="ECO:0000313" key="4">
    <source>
        <dbReference type="EMBL" id="VFQ70022.1"/>
    </source>
</evidence>
<evidence type="ECO:0000256" key="2">
    <source>
        <dbReference type="ARBA" id="ARBA00023277"/>
    </source>
</evidence>
<accession>A0A484L146</accession>
<reference evidence="4 5" key="1">
    <citation type="submission" date="2018-04" db="EMBL/GenBank/DDBJ databases">
        <authorList>
            <person name="Vogel A."/>
        </authorList>
    </citation>
    <scope>NUCLEOTIDE SEQUENCE [LARGE SCALE GENOMIC DNA]</scope>
</reference>
<gene>
    <name evidence="4" type="ORF">CCAM_LOCUS11798</name>
</gene>